<feature type="chain" id="PRO_5004162833" description="Cytochrome c-552/4 domain-containing protein" evidence="2">
    <location>
        <begin position="24"/>
        <end position="342"/>
    </location>
</feature>
<dbReference type="PANTHER" id="PTHR35038">
    <property type="entry name" value="DISSIMILATORY SULFITE REDUCTASE SIRA"/>
    <property type="match status" value="1"/>
</dbReference>
<dbReference type="OrthoDB" id="112491at2"/>
<accession>Q021C1</accession>
<dbReference type="KEGG" id="sus:Acid_3495"/>
<dbReference type="EMBL" id="CP000473">
    <property type="protein sequence ID" value="ABJ84468.1"/>
    <property type="molecule type" value="Genomic_DNA"/>
</dbReference>
<dbReference type="SUPFAM" id="SSF48695">
    <property type="entry name" value="Multiheme cytochromes"/>
    <property type="match status" value="1"/>
</dbReference>
<dbReference type="eggNOG" id="COG0457">
    <property type="taxonomic scope" value="Bacteria"/>
</dbReference>
<dbReference type="InterPro" id="IPR051829">
    <property type="entry name" value="Multiheme_Cytochr_ET"/>
</dbReference>
<keyword evidence="1 2" id="KW-0732">Signal</keyword>
<dbReference type="Pfam" id="PF13435">
    <property type="entry name" value="Cytochrome_C554"/>
    <property type="match status" value="1"/>
</dbReference>
<dbReference type="InParanoid" id="Q021C1"/>
<dbReference type="InterPro" id="IPR023155">
    <property type="entry name" value="Cyt_c-552/4"/>
</dbReference>
<feature type="domain" description="Cytochrome c-552/4" evidence="3">
    <location>
        <begin position="152"/>
        <end position="191"/>
    </location>
</feature>
<dbReference type="AlphaFoldDB" id="Q021C1"/>
<evidence type="ECO:0000313" key="4">
    <source>
        <dbReference type="EMBL" id="ABJ84468.1"/>
    </source>
</evidence>
<proteinExistence type="predicted"/>
<reference evidence="4" key="1">
    <citation type="submission" date="2006-10" db="EMBL/GenBank/DDBJ databases">
        <title>Complete sequence of Solibacter usitatus Ellin6076.</title>
        <authorList>
            <consortium name="US DOE Joint Genome Institute"/>
            <person name="Copeland A."/>
            <person name="Lucas S."/>
            <person name="Lapidus A."/>
            <person name="Barry K."/>
            <person name="Detter J.C."/>
            <person name="Glavina del Rio T."/>
            <person name="Hammon N."/>
            <person name="Israni S."/>
            <person name="Dalin E."/>
            <person name="Tice H."/>
            <person name="Pitluck S."/>
            <person name="Thompson L.S."/>
            <person name="Brettin T."/>
            <person name="Bruce D."/>
            <person name="Han C."/>
            <person name="Tapia R."/>
            <person name="Gilna P."/>
            <person name="Schmutz J."/>
            <person name="Larimer F."/>
            <person name="Land M."/>
            <person name="Hauser L."/>
            <person name="Kyrpides N."/>
            <person name="Mikhailova N."/>
            <person name="Janssen P.H."/>
            <person name="Kuske C.R."/>
            <person name="Richardson P."/>
        </authorList>
    </citation>
    <scope>NUCLEOTIDE SEQUENCE</scope>
    <source>
        <strain evidence="4">Ellin6076</strain>
    </source>
</reference>
<dbReference type="Gene3D" id="1.10.1130.10">
    <property type="entry name" value="Flavocytochrome C3, Chain A"/>
    <property type="match status" value="1"/>
</dbReference>
<dbReference type="InterPro" id="IPR036280">
    <property type="entry name" value="Multihaem_cyt_sf"/>
</dbReference>
<evidence type="ECO:0000256" key="1">
    <source>
        <dbReference type="ARBA" id="ARBA00022729"/>
    </source>
</evidence>
<dbReference type="HOGENOM" id="CLU_046129_0_0_0"/>
<name>Q021C1_SOLUE</name>
<sequence precursor="true">MRVACWSAACLLPLLAIAGPPVAGDQVCAECHGKVVSRFRATPMAKALEPVPQTEILREHPSLAFEQAGFQWRIIREGERSLMTVTGKGGTLTVPLLWAFGRGQAGQTYVFEREGALYESRVSFYNALGGLDLTMGAQQSQAHDLEEAAGRRMDSLGARECFGCHSTGAVSGGQLHLESIVPGVGCESCHGSAARHVTAVRAGNPAAAKMPKLGASTGEEMAELCGRCHRTWSQIALSGPRGVLNVRFQPYRLTNSKCYDTADARIACSSCHDPHGALETSAAAYDARCAACHSAAQHTKTCRVAKANCVTCHMPKIELPGAHARFTDHQIRIVRAGEAYPN</sequence>
<dbReference type="PANTHER" id="PTHR35038:SF8">
    <property type="entry name" value="C-TYPE POLYHEME CYTOCHROME OMCC"/>
    <property type="match status" value="1"/>
</dbReference>
<feature type="signal peptide" evidence="2">
    <location>
        <begin position="1"/>
        <end position="23"/>
    </location>
</feature>
<evidence type="ECO:0000259" key="3">
    <source>
        <dbReference type="Pfam" id="PF13435"/>
    </source>
</evidence>
<organism evidence="4">
    <name type="scientific">Solibacter usitatus (strain Ellin6076)</name>
    <dbReference type="NCBI Taxonomy" id="234267"/>
    <lineage>
        <taxon>Bacteria</taxon>
        <taxon>Pseudomonadati</taxon>
        <taxon>Acidobacteriota</taxon>
        <taxon>Terriglobia</taxon>
        <taxon>Bryobacterales</taxon>
        <taxon>Solibacteraceae</taxon>
        <taxon>Candidatus Solibacter</taxon>
    </lineage>
</organism>
<protein>
    <recommendedName>
        <fullName evidence="3">Cytochrome c-552/4 domain-containing protein</fullName>
    </recommendedName>
</protein>
<gene>
    <name evidence="4" type="ordered locus">Acid_3495</name>
</gene>
<dbReference type="STRING" id="234267.Acid_3495"/>
<evidence type="ECO:0000256" key="2">
    <source>
        <dbReference type="SAM" id="SignalP"/>
    </source>
</evidence>